<gene>
    <name evidence="2" type="ORF">H8R91_05620</name>
</gene>
<feature type="transmembrane region" description="Helical" evidence="1">
    <location>
        <begin position="43"/>
        <end position="64"/>
    </location>
</feature>
<evidence type="ECO:0008006" key="4">
    <source>
        <dbReference type="Google" id="ProtNLM"/>
    </source>
</evidence>
<reference evidence="2 3" key="1">
    <citation type="submission" date="2020-08" db="EMBL/GenBank/DDBJ databases">
        <title>Genome public.</title>
        <authorList>
            <person name="Liu C."/>
            <person name="Sun Q."/>
        </authorList>
    </citation>
    <scope>NUCLEOTIDE SEQUENCE [LARGE SCALE GENOMIC DNA]</scope>
    <source>
        <strain evidence="2 3">NSJ-71</strain>
    </source>
</reference>
<dbReference type="Proteomes" id="UP000636755">
    <property type="component" value="Unassembled WGS sequence"/>
</dbReference>
<sequence>MYQVTVTPQFLSGKDTFRQAVPALSWAVLIFATFILMCVFDLYILVIPFLLEFISVIPMGIWSVKRSKKIRKESATPTIITLTAKSGEIYKDNIKLNLSYSVPKNIVYIDNGHRSGKFKFYTLSFSAIITGNEVNGFIDFCLKNKVRFLV</sequence>
<feature type="transmembrane region" description="Helical" evidence="1">
    <location>
        <begin position="20"/>
        <end position="37"/>
    </location>
</feature>
<proteinExistence type="predicted"/>
<evidence type="ECO:0000313" key="2">
    <source>
        <dbReference type="EMBL" id="MBC5728004.1"/>
    </source>
</evidence>
<evidence type="ECO:0000313" key="3">
    <source>
        <dbReference type="Proteomes" id="UP000636755"/>
    </source>
</evidence>
<keyword evidence="1" id="KW-1133">Transmembrane helix</keyword>
<name>A0ABR7HKI8_9FIRM</name>
<accession>A0ABR7HKI8</accession>
<keyword evidence="1" id="KW-0812">Transmembrane</keyword>
<evidence type="ECO:0000256" key="1">
    <source>
        <dbReference type="SAM" id="Phobius"/>
    </source>
</evidence>
<dbReference type="EMBL" id="JACOPS010000002">
    <property type="protein sequence ID" value="MBC5728004.1"/>
    <property type="molecule type" value="Genomic_DNA"/>
</dbReference>
<keyword evidence="3" id="KW-1185">Reference proteome</keyword>
<dbReference type="RefSeq" id="WP_186935208.1">
    <property type="nucleotide sequence ID" value="NZ_JACOPS010000002.1"/>
</dbReference>
<keyword evidence="1" id="KW-0472">Membrane</keyword>
<protein>
    <recommendedName>
        <fullName evidence="4">YcxB family protein</fullName>
    </recommendedName>
</protein>
<organism evidence="2 3">
    <name type="scientific">Ruminococcus intestinalis</name>
    <dbReference type="NCBI Taxonomy" id="2763066"/>
    <lineage>
        <taxon>Bacteria</taxon>
        <taxon>Bacillati</taxon>
        <taxon>Bacillota</taxon>
        <taxon>Clostridia</taxon>
        <taxon>Eubacteriales</taxon>
        <taxon>Oscillospiraceae</taxon>
        <taxon>Ruminococcus</taxon>
    </lineage>
</organism>
<comment type="caution">
    <text evidence="2">The sequence shown here is derived from an EMBL/GenBank/DDBJ whole genome shotgun (WGS) entry which is preliminary data.</text>
</comment>